<dbReference type="RefSeq" id="WP_119859004.1">
    <property type="nucleotide sequence ID" value="NZ_QYYD01000034.1"/>
</dbReference>
<dbReference type="Gene3D" id="2.70.98.70">
    <property type="match status" value="1"/>
</dbReference>
<dbReference type="Pfam" id="PF16889">
    <property type="entry name" value="Hepar_II_III_N"/>
    <property type="match status" value="1"/>
</dbReference>
<evidence type="ECO:0000256" key="4">
    <source>
        <dbReference type="ARBA" id="ARBA00023239"/>
    </source>
</evidence>
<keyword evidence="3" id="KW-0574">Periplasm</keyword>
<reference evidence="7 8" key="1">
    <citation type="submission" date="2018-09" db="EMBL/GenBank/DDBJ databases">
        <title>Draft genome sequence of Rhodopseudomonas palustris 2.1.18.</title>
        <authorList>
            <person name="Robertson S.L."/>
            <person name="Meyer T.E."/>
            <person name="Kyndt J.A."/>
        </authorList>
    </citation>
    <scope>NUCLEOTIDE SEQUENCE [LARGE SCALE GENOMIC DNA]</scope>
    <source>
        <strain evidence="7 8">2.1.18</strain>
    </source>
</reference>
<evidence type="ECO:0000256" key="1">
    <source>
        <dbReference type="ARBA" id="ARBA00004418"/>
    </source>
</evidence>
<protein>
    <submittedName>
        <fullName evidence="7">Uncharacterized protein</fullName>
    </submittedName>
</protein>
<accession>A0A418UYF2</accession>
<evidence type="ECO:0000256" key="3">
    <source>
        <dbReference type="ARBA" id="ARBA00022764"/>
    </source>
</evidence>
<feature type="domain" description="Heparin-sulfate lyase N-terminal" evidence="6">
    <location>
        <begin position="52"/>
        <end position="231"/>
    </location>
</feature>
<dbReference type="Pfam" id="PF07940">
    <property type="entry name" value="Hepar_II_III_C"/>
    <property type="match status" value="1"/>
</dbReference>
<dbReference type="InterPro" id="IPR008929">
    <property type="entry name" value="Chondroitin_lyas"/>
</dbReference>
<evidence type="ECO:0000259" key="6">
    <source>
        <dbReference type="Pfam" id="PF16889"/>
    </source>
</evidence>
<dbReference type="GO" id="GO:0016829">
    <property type="term" value="F:lyase activity"/>
    <property type="evidence" value="ECO:0007669"/>
    <property type="project" value="UniProtKB-KW"/>
</dbReference>
<evidence type="ECO:0000259" key="5">
    <source>
        <dbReference type="Pfam" id="PF07940"/>
    </source>
</evidence>
<keyword evidence="4" id="KW-0456">Lyase</keyword>
<comment type="caution">
    <text evidence="7">The sequence shown here is derived from an EMBL/GenBank/DDBJ whole genome shotgun (WGS) entry which is preliminary data.</text>
</comment>
<comment type="subcellular location">
    <subcellularLocation>
        <location evidence="1">Periplasm</location>
    </subcellularLocation>
</comment>
<name>A0A418UYF2_RHOPL</name>
<gene>
    <name evidence="7" type="ORF">D4Q52_23490</name>
</gene>
<feature type="domain" description="Heparinase II/III-like C-terminal" evidence="5">
    <location>
        <begin position="300"/>
        <end position="476"/>
    </location>
</feature>
<evidence type="ECO:0000313" key="8">
    <source>
        <dbReference type="Proteomes" id="UP000285523"/>
    </source>
</evidence>
<dbReference type="OrthoDB" id="9763014at2"/>
<sequence length="535" mass="60818">MQETLKQKVPGSGGEATQLQAEDLYIWSTFNDYEKQTNEGFRPRKDRPAVRLVVPIDWALSPFEDSNWLFHLHSWRMIDPIMKEWFARPNSALVEEMWSYAADWWRYHKNGGRCAMSWYDMAVGVRAIRLAFFLQLHRDGQLTLSAADQTTLAELVNAHAADLRDPAKLARSNHGIFQAVGYRLLGRQAPACELLADSEVGSAAYMQEILDAQYTPEGIQKEHSPGYHIWVSGLLRDLRVAEWFAEVPLITQRVQAAIENQGWFIQSDGVVARIGDTRARREPPKSLSPSPGWETNEYAVGDFSKSGWIIIRSRPQVPIEQQSMLFFTAMAHSYTHKHADDLSFEWFDRGRRILIDSGLYSFHRDEMRHYVETSAAHNTVDFADRSIGRSDTAPYGSGLAAPQFAEDGFVLSGKVCKRAKKFDHSRRLIWKPGRSLAISDHLVAEKTYKFVSRLHFDTNLTLHNLGADIVAAFRGRAIAKIVPPSEASVQIVRAREGDLLGWESPDYRVIKPVSVIEAYLPEQLEMISEWTLTLI</sequence>
<dbReference type="Gene3D" id="1.50.10.100">
    <property type="entry name" value="Chondroitin AC/alginate lyase"/>
    <property type="match status" value="1"/>
</dbReference>
<dbReference type="Proteomes" id="UP000285523">
    <property type="component" value="Unassembled WGS sequence"/>
</dbReference>
<keyword evidence="2" id="KW-0732">Signal</keyword>
<dbReference type="PANTHER" id="PTHR39210:SF1">
    <property type="entry name" value="HEPARIN-SULFATE LYASE"/>
    <property type="match status" value="1"/>
</dbReference>
<dbReference type="GO" id="GO:0042597">
    <property type="term" value="C:periplasmic space"/>
    <property type="evidence" value="ECO:0007669"/>
    <property type="project" value="UniProtKB-SubCell"/>
</dbReference>
<dbReference type="PANTHER" id="PTHR39210">
    <property type="entry name" value="HEPARIN-SULFATE LYASE"/>
    <property type="match status" value="1"/>
</dbReference>
<evidence type="ECO:0000313" key="7">
    <source>
        <dbReference type="EMBL" id="RJF67315.1"/>
    </source>
</evidence>
<evidence type="ECO:0000256" key="2">
    <source>
        <dbReference type="ARBA" id="ARBA00022729"/>
    </source>
</evidence>
<dbReference type="SUPFAM" id="SSF48230">
    <property type="entry name" value="Chondroitin AC/alginate lyase"/>
    <property type="match status" value="1"/>
</dbReference>
<dbReference type="InterPro" id="IPR031680">
    <property type="entry name" value="Hepar_II_III_N"/>
</dbReference>
<organism evidence="7 8">
    <name type="scientific">Rhodopseudomonas palustris</name>
    <dbReference type="NCBI Taxonomy" id="1076"/>
    <lineage>
        <taxon>Bacteria</taxon>
        <taxon>Pseudomonadati</taxon>
        <taxon>Pseudomonadota</taxon>
        <taxon>Alphaproteobacteria</taxon>
        <taxon>Hyphomicrobiales</taxon>
        <taxon>Nitrobacteraceae</taxon>
        <taxon>Rhodopseudomonas</taxon>
    </lineage>
</organism>
<dbReference type="EMBL" id="QYYD01000034">
    <property type="protein sequence ID" value="RJF67315.1"/>
    <property type="molecule type" value="Genomic_DNA"/>
</dbReference>
<dbReference type="AlphaFoldDB" id="A0A418UYF2"/>
<dbReference type="InterPro" id="IPR012480">
    <property type="entry name" value="Hepar_II_III_C"/>
</dbReference>
<proteinExistence type="predicted"/>